<protein>
    <recommendedName>
        <fullName evidence="4">Zn(2)-C6 fungal-type domain-containing protein</fullName>
    </recommendedName>
</protein>
<dbReference type="EMBL" id="KZ613531">
    <property type="protein sequence ID" value="PMD13434.1"/>
    <property type="molecule type" value="Genomic_DNA"/>
</dbReference>
<dbReference type="CDD" id="cd12148">
    <property type="entry name" value="fungal_TF_MHR"/>
    <property type="match status" value="1"/>
</dbReference>
<dbReference type="Pfam" id="PF04082">
    <property type="entry name" value="Fungal_trans"/>
    <property type="match status" value="1"/>
</dbReference>
<evidence type="ECO:0000313" key="5">
    <source>
        <dbReference type="EMBL" id="PMD13434.1"/>
    </source>
</evidence>
<feature type="compositionally biased region" description="Basic and acidic residues" evidence="3">
    <location>
        <begin position="632"/>
        <end position="643"/>
    </location>
</feature>
<dbReference type="CDD" id="cd00067">
    <property type="entry name" value="GAL4"/>
    <property type="match status" value="1"/>
</dbReference>
<dbReference type="GO" id="GO:0003677">
    <property type="term" value="F:DNA binding"/>
    <property type="evidence" value="ECO:0007669"/>
    <property type="project" value="InterPro"/>
</dbReference>
<feature type="domain" description="Zn(2)-C6 fungal-type" evidence="4">
    <location>
        <begin position="41"/>
        <end position="71"/>
    </location>
</feature>
<dbReference type="OrthoDB" id="4685598at2759"/>
<dbReference type="SMART" id="SM00066">
    <property type="entry name" value="GAL4"/>
    <property type="match status" value="1"/>
</dbReference>
<proteinExistence type="predicted"/>
<dbReference type="PANTHER" id="PTHR47785">
    <property type="entry name" value="ZN(II)2CYS6 TRANSCRIPTION FACTOR (EUROFUNG)-RELATED-RELATED"/>
    <property type="match status" value="1"/>
</dbReference>
<accession>A0A2J6PHD8</accession>
<dbReference type="SUPFAM" id="SSF57701">
    <property type="entry name" value="Zn2/Cys6 DNA-binding domain"/>
    <property type="match status" value="1"/>
</dbReference>
<keyword evidence="6" id="KW-1185">Reference proteome</keyword>
<dbReference type="InterPro" id="IPR001138">
    <property type="entry name" value="Zn2Cys6_DnaBD"/>
</dbReference>
<evidence type="ECO:0000313" key="6">
    <source>
        <dbReference type="Proteomes" id="UP000235672"/>
    </source>
</evidence>
<dbReference type="GO" id="GO:0006351">
    <property type="term" value="P:DNA-templated transcription"/>
    <property type="evidence" value="ECO:0007669"/>
    <property type="project" value="InterPro"/>
</dbReference>
<sequence>MDSAGNSPSEVSSSAGKRKRSVAAGGPRSKIDYPRKRVSIACDICRSRKTRCDASRPCCSFCKDIGAECTYRKSNSDPSRPKQNEDPMSKVMERLERMESLISGAGKPPSQTHAHEDLQEEDDWDFPSHNEGLAIDKFVPGPTPESRPSHSELPDSLARPLSLTERRPSSYLSPETHRISLPNLEKWSCLLPLNQIEYNEGELYFQTEIQQGARLYGYTPSKAPDTSSRICLKLQRLFATNVLPWIPLFDPEYCHQLVVSASSNRFQNRNVSLALVMFVFALGAISNDDLNTVDSPEDFAGIEYFVQGYKIIDSNRAENNTITVVQCRILWAMYLLYCVRPLQAWNVINEAMRDAIVLCHLKTRMSSDRLLGEMARRAYWACYILEYELRGQIGFHDRELHQIHGTMDLPSSETEEPGFFYFLSEIALRQLLANVLDNIGFSAGQTRYAPVLSFELCSQLSQWYSNLPPALSFSLDLSSAPSITLDPQKAFLKAQYYSILCITKWPFIVRFVAQHPDFRGEQELLVTEGRDCLESAMRYIDTIEGLLNFRHMLVFPNFIGLHCQTMLLLATYQVPQLRQIQMPEHGPAIRKGLAIMKIWEASPSVRNAVKRITRVMERVGLATEPEEQSSAPEHKSNDFRENYEENWNPYGNPNEQY</sequence>
<feature type="region of interest" description="Disordered" evidence="3">
    <location>
        <begin position="620"/>
        <end position="657"/>
    </location>
</feature>
<dbReference type="GO" id="GO:0000981">
    <property type="term" value="F:DNA-binding transcription factor activity, RNA polymerase II-specific"/>
    <property type="evidence" value="ECO:0007669"/>
    <property type="project" value="InterPro"/>
</dbReference>
<dbReference type="AlphaFoldDB" id="A0A2J6PHD8"/>
<dbReference type="InterPro" id="IPR036864">
    <property type="entry name" value="Zn2-C6_fun-type_DNA-bd_sf"/>
</dbReference>
<dbReference type="InterPro" id="IPR007219">
    <property type="entry name" value="XnlR_reg_dom"/>
</dbReference>
<evidence type="ECO:0000256" key="3">
    <source>
        <dbReference type="SAM" id="MobiDB-lite"/>
    </source>
</evidence>
<dbReference type="PROSITE" id="PS50048">
    <property type="entry name" value="ZN2_CY6_FUNGAL_2"/>
    <property type="match status" value="1"/>
</dbReference>
<reference evidence="5 6" key="1">
    <citation type="submission" date="2016-05" db="EMBL/GenBank/DDBJ databases">
        <title>A degradative enzymes factory behind the ericoid mycorrhizal symbiosis.</title>
        <authorList>
            <consortium name="DOE Joint Genome Institute"/>
            <person name="Martino E."/>
            <person name="Morin E."/>
            <person name="Grelet G."/>
            <person name="Kuo A."/>
            <person name="Kohler A."/>
            <person name="Daghino S."/>
            <person name="Barry K."/>
            <person name="Choi C."/>
            <person name="Cichocki N."/>
            <person name="Clum A."/>
            <person name="Copeland A."/>
            <person name="Hainaut M."/>
            <person name="Haridas S."/>
            <person name="Labutti K."/>
            <person name="Lindquist E."/>
            <person name="Lipzen A."/>
            <person name="Khouja H.-R."/>
            <person name="Murat C."/>
            <person name="Ohm R."/>
            <person name="Olson A."/>
            <person name="Spatafora J."/>
            <person name="Veneault-Fourrey C."/>
            <person name="Henrissat B."/>
            <person name="Grigoriev I."/>
            <person name="Martin F."/>
            <person name="Perotto S."/>
        </authorList>
    </citation>
    <scope>NUCLEOTIDE SEQUENCE [LARGE SCALE GENOMIC DNA]</scope>
    <source>
        <strain evidence="5 6">UAMH 7357</strain>
    </source>
</reference>
<dbReference type="InterPro" id="IPR053181">
    <property type="entry name" value="EcdB-like_regulator"/>
</dbReference>
<dbReference type="Proteomes" id="UP000235672">
    <property type="component" value="Unassembled WGS sequence"/>
</dbReference>
<feature type="region of interest" description="Disordered" evidence="3">
    <location>
        <begin position="1"/>
        <end position="31"/>
    </location>
</feature>
<keyword evidence="2" id="KW-0539">Nucleus</keyword>
<organism evidence="5 6">
    <name type="scientific">Hyaloscypha hepaticicola</name>
    <dbReference type="NCBI Taxonomy" id="2082293"/>
    <lineage>
        <taxon>Eukaryota</taxon>
        <taxon>Fungi</taxon>
        <taxon>Dikarya</taxon>
        <taxon>Ascomycota</taxon>
        <taxon>Pezizomycotina</taxon>
        <taxon>Leotiomycetes</taxon>
        <taxon>Helotiales</taxon>
        <taxon>Hyaloscyphaceae</taxon>
        <taxon>Hyaloscypha</taxon>
    </lineage>
</organism>
<keyword evidence="1" id="KW-0479">Metal-binding</keyword>
<feature type="region of interest" description="Disordered" evidence="3">
    <location>
        <begin position="103"/>
        <end position="160"/>
    </location>
</feature>
<name>A0A2J6PHD8_9HELO</name>
<evidence type="ECO:0000256" key="1">
    <source>
        <dbReference type="ARBA" id="ARBA00022723"/>
    </source>
</evidence>
<dbReference type="Gene3D" id="4.10.240.10">
    <property type="entry name" value="Zn(2)-C6 fungal-type DNA-binding domain"/>
    <property type="match status" value="1"/>
</dbReference>
<evidence type="ECO:0000259" key="4">
    <source>
        <dbReference type="PROSITE" id="PS50048"/>
    </source>
</evidence>
<dbReference type="STRING" id="1745343.A0A2J6PHD8"/>
<feature type="compositionally biased region" description="Polar residues" evidence="3">
    <location>
        <begin position="1"/>
        <end position="15"/>
    </location>
</feature>
<dbReference type="GO" id="GO:0008270">
    <property type="term" value="F:zinc ion binding"/>
    <property type="evidence" value="ECO:0007669"/>
    <property type="project" value="InterPro"/>
</dbReference>
<dbReference type="PROSITE" id="PS00463">
    <property type="entry name" value="ZN2_CY6_FUNGAL_1"/>
    <property type="match status" value="1"/>
</dbReference>
<gene>
    <name evidence="5" type="ORF">NA56DRAFT_422314</name>
</gene>
<dbReference type="Pfam" id="PF00172">
    <property type="entry name" value="Zn_clus"/>
    <property type="match status" value="1"/>
</dbReference>
<evidence type="ECO:0000256" key="2">
    <source>
        <dbReference type="ARBA" id="ARBA00023242"/>
    </source>
</evidence>